<gene>
    <name evidence="2" type="ORF">GCM10009851_35390</name>
</gene>
<dbReference type="PANTHER" id="PTHR37017:SF11">
    <property type="entry name" value="ESTERASE_LIPASE_THIOESTERASE DOMAIN-CONTAINING PROTEIN"/>
    <property type="match status" value="1"/>
</dbReference>
<evidence type="ECO:0000259" key="1">
    <source>
        <dbReference type="Pfam" id="PF12697"/>
    </source>
</evidence>
<comment type="caution">
    <text evidence="2">The sequence shown here is derived from an EMBL/GenBank/DDBJ whole genome shotgun (WGS) entry which is preliminary data.</text>
</comment>
<keyword evidence="3" id="KW-1185">Reference proteome</keyword>
<feature type="domain" description="AB hydrolase-1" evidence="1">
    <location>
        <begin position="23"/>
        <end position="250"/>
    </location>
</feature>
<keyword evidence="2" id="KW-0378">Hydrolase</keyword>
<sequence length="256" mass="27348">MLLENGSMPSGHRSRYGGHMATVVLVHGAMHGGWAWSPVARILRSRGHEVHTPTLTGQGERRAGLTPEVGVQTHVDDLTELLWFEDLHDVVLVLHSYAGVLAGPVVERCAERLRQVVFAGAFTARPGQSLADVEPPAVAERYRELAAGDGDGWRVPATTAFLAQWAVTDPRLQAFVGPRLTDFPLKSVTDAVDYDPGPLLALPRVYLEHTAPPLPSLAASMAAALADGAAHRTIATGHDMMLADPDGTADLLGELL</sequence>
<protein>
    <submittedName>
        <fullName evidence="2">Alpha/beta fold hydrolase</fullName>
    </submittedName>
</protein>
<dbReference type="GO" id="GO:0016787">
    <property type="term" value="F:hydrolase activity"/>
    <property type="evidence" value="ECO:0007669"/>
    <property type="project" value="UniProtKB-KW"/>
</dbReference>
<dbReference type="InterPro" id="IPR000073">
    <property type="entry name" value="AB_hydrolase_1"/>
</dbReference>
<dbReference type="Proteomes" id="UP001500929">
    <property type="component" value="Unassembled WGS sequence"/>
</dbReference>
<name>A0ABN3E2K2_9MICO</name>
<reference evidence="2 3" key="1">
    <citation type="journal article" date="2019" name="Int. J. Syst. Evol. Microbiol.">
        <title>The Global Catalogue of Microorganisms (GCM) 10K type strain sequencing project: providing services to taxonomists for standard genome sequencing and annotation.</title>
        <authorList>
            <consortium name="The Broad Institute Genomics Platform"/>
            <consortium name="The Broad Institute Genome Sequencing Center for Infectious Disease"/>
            <person name="Wu L."/>
            <person name="Ma J."/>
        </authorList>
    </citation>
    <scope>NUCLEOTIDE SEQUENCE [LARGE SCALE GENOMIC DNA]</scope>
    <source>
        <strain evidence="2 3">JCM 16117</strain>
    </source>
</reference>
<evidence type="ECO:0000313" key="2">
    <source>
        <dbReference type="EMBL" id="GAA2246842.1"/>
    </source>
</evidence>
<evidence type="ECO:0000313" key="3">
    <source>
        <dbReference type="Proteomes" id="UP001500929"/>
    </source>
</evidence>
<proteinExistence type="predicted"/>
<dbReference type="PANTHER" id="PTHR37017">
    <property type="entry name" value="AB HYDROLASE-1 DOMAIN-CONTAINING PROTEIN-RELATED"/>
    <property type="match status" value="1"/>
</dbReference>
<dbReference type="SUPFAM" id="SSF53474">
    <property type="entry name" value="alpha/beta-Hydrolases"/>
    <property type="match status" value="1"/>
</dbReference>
<dbReference type="InterPro" id="IPR029058">
    <property type="entry name" value="AB_hydrolase_fold"/>
</dbReference>
<dbReference type="Pfam" id="PF12697">
    <property type="entry name" value="Abhydrolase_6"/>
    <property type="match status" value="1"/>
</dbReference>
<organism evidence="2 3">
    <name type="scientific">Herbiconiux moechotypicola</name>
    <dbReference type="NCBI Taxonomy" id="637393"/>
    <lineage>
        <taxon>Bacteria</taxon>
        <taxon>Bacillati</taxon>
        <taxon>Actinomycetota</taxon>
        <taxon>Actinomycetes</taxon>
        <taxon>Micrococcales</taxon>
        <taxon>Microbacteriaceae</taxon>
        <taxon>Herbiconiux</taxon>
    </lineage>
</organism>
<accession>A0ABN3E2K2</accession>
<dbReference type="EMBL" id="BAAAQY010000012">
    <property type="protein sequence ID" value="GAA2246842.1"/>
    <property type="molecule type" value="Genomic_DNA"/>
</dbReference>
<dbReference type="Gene3D" id="3.40.50.1820">
    <property type="entry name" value="alpha/beta hydrolase"/>
    <property type="match status" value="1"/>
</dbReference>
<dbReference type="InterPro" id="IPR052897">
    <property type="entry name" value="Sec-Metab_Biosynth_Hydrolase"/>
</dbReference>